<name>A0A3P8HJ24_9TREM</name>
<dbReference type="AlphaFoldDB" id="A0A3P8HJ24"/>
<evidence type="ECO:0000313" key="1">
    <source>
        <dbReference type="EMBL" id="VDP94361.1"/>
    </source>
</evidence>
<accession>A0A3P8HJ24</accession>
<keyword evidence="2" id="KW-1185">Reference proteome</keyword>
<dbReference type="EMBL" id="UZAN01067400">
    <property type="protein sequence ID" value="VDP94361.1"/>
    <property type="molecule type" value="Genomic_DNA"/>
</dbReference>
<sequence>MNAEGGNREEMLQSLNEFASRGIPDLQALSSATKTDGDTQLSNALNAKPQKLIEELRRQLDDLERFAYEVR</sequence>
<gene>
    <name evidence="1" type="ORF">ECPE_LOCUS17084</name>
</gene>
<protein>
    <submittedName>
        <fullName evidence="1">Uncharacterized protein</fullName>
    </submittedName>
</protein>
<reference evidence="1 2" key="1">
    <citation type="submission" date="2018-11" db="EMBL/GenBank/DDBJ databases">
        <authorList>
            <consortium name="Pathogen Informatics"/>
        </authorList>
    </citation>
    <scope>NUCLEOTIDE SEQUENCE [LARGE SCALE GENOMIC DNA]</scope>
    <source>
        <strain evidence="1 2">Egypt</strain>
    </source>
</reference>
<proteinExistence type="predicted"/>
<evidence type="ECO:0000313" key="2">
    <source>
        <dbReference type="Proteomes" id="UP000272942"/>
    </source>
</evidence>
<dbReference type="OrthoDB" id="10068328at2759"/>
<dbReference type="Proteomes" id="UP000272942">
    <property type="component" value="Unassembled WGS sequence"/>
</dbReference>
<organism evidence="1 2">
    <name type="scientific">Echinostoma caproni</name>
    <dbReference type="NCBI Taxonomy" id="27848"/>
    <lineage>
        <taxon>Eukaryota</taxon>
        <taxon>Metazoa</taxon>
        <taxon>Spiralia</taxon>
        <taxon>Lophotrochozoa</taxon>
        <taxon>Platyhelminthes</taxon>
        <taxon>Trematoda</taxon>
        <taxon>Digenea</taxon>
        <taxon>Plagiorchiida</taxon>
        <taxon>Echinostomata</taxon>
        <taxon>Echinostomatoidea</taxon>
        <taxon>Echinostomatidae</taxon>
        <taxon>Echinostoma</taxon>
    </lineage>
</organism>